<comment type="caution">
    <text evidence="1">The sequence shown here is derived from an EMBL/GenBank/DDBJ whole genome shotgun (WGS) entry which is preliminary data.</text>
</comment>
<dbReference type="Proteomes" id="UP000611762">
    <property type="component" value="Unassembled WGS sequence"/>
</dbReference>
<evidence type="ECO:0000313" key="2">
    <source>
        <dbReference type="Proteomes" id="UP000611762"/>
    </source>
</evidence>
<dbReference type="EMBL" id="JACRSU010000002">
    <property type="protein sequence ID" value="MBC8540870.1"/>
    <property type="molecule type" value="Genomic_DNA"/>
</dbReference>
<name>A0A926DPE8_9FIRM</name>
<organism evidence="1 2">
    <name type="scientific">Congzhengia minquanensis</name>
    <dbReference type="NCBI Taxonomy" id="2763657"/>
    <lineage>
        <taxon>Bacteria</taxon>
        <taxon>Bacillati</taxon>
        <taxon>Bacillota</taxon>
        <taxon>Clostridia</taxon>
        <taxon>Eubacteriales</taxon>
        <taxon>Oscillospiraceae</taxon>
        <taxon>Congzhengia</taxon>
    </lineage>
</organism>
<proteinExistence type="predicted"/>
<sequence>MRLINMYYLIKDNYFAILDLDFKIMSGNISDSEDSLLLWLNAQQALRNLKKIGCFNDIINETTNLINKKVNDSNGSGFSALDFETIQSNITSLSDYMDGVIRFCEELDIHNFRPGFDVKFPVTKNFSELTEYVNTLNNVFTQCPYLNIKDQQFELESFDIGGTWMKFSVGAESEPIFRNLIVILNRCTKIKLHMLTCKQQEEQYNILSMQNDMIESVKKANEEATKALIQQSSDDLQKYLPPLTPEEIKNLKITLTDLSNLLAKGMEFYPSKGMVN</sequence>
<keyword evidence="2" id="KW-1185">Reference proteome</keyword>
<reference evidence="1" key="1">
    <citation type="submission" date="2020-08" db="EMBL/GenBank/DDBJ databases">
        <title>Genome public.</title>
        <authorList>
            <person name="Liu C."/>
            <person name="Sun Q."/>
        </authorList>
    </citation>
    <scope>NUCLEOTIDE SEQUENCE</scope>
    <source>
        <strain evidence="1">H8</strain>
    </source>
</reference>
<dbReference type="AlphaFoldDB" id="A0A926DPE8"/>
<accession>A0A926DPE8</accession>
<gene>
    <name evidence="1" type="ORF">H8698_07755</name>
</gene>
<evidence type="ECO:0000313" key="1">
    <source>
        <dbReference type="EMBL" id="MBC8540870.1"/>
    </source>
</evidence>
<protein>
    <submittedName>
        <fullName evidence="1">Uncharacterized protein</fullName>
    </submittedName>
</protein>
<dbReference type="RefSeq" id="WP_249312124.1">
    <property type="nucleotide sequence ID" value="NZ_JACRSU010000002.1"/>
</dbReference>